<dbReference type="Proteomes" id="UP001237780">
    <property type="component" value="Unassembled WGS sequence"/>
</dbReference>
<name>A0ABU0SBB5_9HYPH</name>
<reference evidence="1 2" key="1">
    <citation type="submission" date="2023-07" db="EMBL/GenBank/DDBJ databases">
        <title>Comparative genomics of wheat-associated soil bacteria to identify genetic determinants of phenazine resistance.</title>
        <authorList>
            <person name="Mouncey N."/>
        </authorList>
    </citation>
    <scope>NUCLEOTIDE SEQUENCE [LARGE SCALE GENOMIC DNA]</scope>
    <source>
        <strain evidence="1 2">W4I11</strain>
    </source>
</reference>
<sequence length="49" mass="5530">MADKRQRLMLESEIPAFVDEVIKTGCDTCAIGHEYYTIGDADLPKEKID</sequence>
<dbReference type="EMBL" id="JAUSZT010000003">
    <property type="protein sequence ID" value="MDQ0998060.1"/>
    <property type="molecule type" value="Genomic_DNA"/>
</dbReference>
<comment type="caution">
    <text evidence="1">The sequence shown here is derived from an EMBL/GenBank/DDBJ whole genome shotgun (WGS) entry which is preliminary data.</text>
</comment>
<keyword evidence="2" id="KW-1185">Reference proteome</keyword>
<accession>A0ABU0SBB5</accession>
<evidence type="ECO:0000313" key="1">
    <source>
        <dbReference type="EMBL" id="MDQ0998060.1"/>
    </source>
</evidence>
<dbReference type="RefSeq" id="WP_307282537.1">
    <property type="nucleotide sequence ID" value="NZ_JAUSZT010000003.1"/>
</dbReference>
<evidence type="ECO:0000313" key="2">
    <source>
        <dbReference type="Proteomes" id="UP001237780"/>
    </source>
</evidence>
<proteinExistence type="predicted"/>
<gene>
    <name evidence="1" type="ORF">QFZ34_003242</name>
</gene>
<organism evidence="1 2">
    <name type="scientific">Phyllobacterium ifriqiyense</name>
    <dbReference type="NCBI Taxonomy" id="314238"/>
    <lineage>
        <taxon>Bacteria</taxon>
        <taxon>Pseudomonadati</taxon>
        <taxon>Pseudomonadota</taxon>
        <taxon>Alphaproteobacteria</taxon>
        <taxon>Hyphomicrobiales</taxon>
        <taxon>Phyllobacteriaceae</taxon>
        <taxon>Phyllobacterium</taxon>
    </lineage>
</organism>
<protein>
    <submittedName>
        <fullName evidence="1">Uncharacterized protein</fullName>
    </submittedName>
</protein>